<sequence>MSRCNQSGGNVNKELQLQQLVGQLRDGMTIGIGGWGPRRKPMALVREILKSDLKDLTIVSYGGADVGMLCAAGKVKKLVFAFVSLDFIPLEPYFREARQNGELEVMEIDEGMMLLGLRAAAWGCPFIPTKIGLGTDVIRNNPDLKVIDSPYDEKEWVAMPALKLDVALIHADRADRRGVCQIKGPDLYMDDWMARAADTTIVSCEELVDSETFTDENEARFVFWERTQTQAVIEVPGGAHPSSCTPLYGFDIPHFQAYNASAKEGGFAAYFENYIQGKTEQEYQAAVGGLDAIRALPLPVY</sequence>
<dbReference type="Proteomes" id="UP000610558">
    <property type="component" value="Unassembled WGS sequence"/>
</dbReference>
<dbReference type="PANTHER" id="PTHR13707">
    <property type="entry name" value="KETOACID-COENZYME A TRANSFERASE"/>
    <property type="match status" value="1"/>
</dbReference>
<accession>A0A927GVF3</accession>
<keyword evidence="3" id="KW-1185">Reference proteome</keyword>
<dbReference type="EMBL" id="JACXLD010000002">
    <property type="protein sequence ID" value="MBD2858335.1"/>
    <property type="molecule type" value="Genomic_DNA"/>
</dbReference>
<gene>
    <name evidence="2" type="ORF">IB286_04875</name>
</gene>
<proteinExistence type="predicted"/>
<dbReference type="Pfam" id="PF01144">
    <property type="entry name" value="CoA_trans"/>
    <property type="match status" value="1"/>
</dbReference>
<organism evidence="2 3">
    <name type="scientific">Spongiibacter pelagi</name>
    <dbReference type="NCBI Taxonomy" id="2760804"/>
    <lineage>
        <taxon>Bacteria</taxon>
        <taxon>Pseudomonadati</taxon>
        <taxon>Pseudomonadota</taxon>
        <taxon>Gammaproteobacteria</taxon>
        <taxon>Cellvibrionales</taxon>
        <taxon>Spongiibacteraceae</taxon>
        <taxon>Spongiibacter</taxon>
    </lineage>
</organism>
<evidence type="ECO:0000313" key="3">
    <source>
        <dbReference type="Proteomes" id="UP000610558"/>
    </source>
</evidence>
<name>A0A927GVF3_9GAMM</name>
<keyword evidence="1 2" id="KW-0808">Transferase</keyword>
<dbReference type="InterPro" id="IPR004165">
    <property type="entry name" value="CoA_trans_fam_I"/>
</dbReference>
<reference evidence="2" key="1">
    <citation type="submission" date="2020-09" db="EMBL/GenBank/DDBJ databases">
        <authorList>
            <person name="Yoon J.-W."/>
        </authorList>
    </citation>
    <scope>NUCLEOTIDE SEQUENCE</scope>
    <source>
        <strain evidence="2">KMU-158</strain>
    </source>
</reference>
<dbReference type="GO" id="GO:0008410">
    <property type="term" value="F:CoA-transferase activity"/>
    <property type="evidence" value="ECO:0007669"/>
    <property type="project" value="InterPro"/>
</dbReference>
<dbReference type="PANTHER" id="PTHR13707:SF60">
    <property type="entry name" value="ACETATE COA-TRANSFERASE SUBUNIT ALPHA"/>
    <property type="match status" value="1"/>
</dbReference>
<dbReference type="Gene3D" id="3.40.1080.10">
    <property type="entry name" value="Glutaconate Coenzyme A-transferase"/>
    <property type="match status" value="1"/>
</dbReference>
<dbReference type="InterPro" id="IPR037171">
    <property type="entry name" value="NagB/RpiA_transferase-like"/>
</dbReference>
<evidence type="ECO:0000256" key="1">
    <source>
        <dbReference type="ARBA" id="ARBA00022679"/>
    </source>
</evidence>
<dbReference type="AlphaFoldDB" id="A0A927GVF3"/>
<comment type="caution">
    <text evidence="2">The sequence shown here is derived from an EMBL/GenBank/DDBJ whole genome shotgun (WGS) entry which is preliminary data.</text>
</comment>
<dbReference type="Gene3D" id="3.30.30.40">
    <property type="match status" value="1"/>
</dbReference>
<dbReference type="SUPFAM" id="SSF100950">
    <property type="entry name" value="NagB/RpiA/CoA transferase-like"/>
    <property type="match status" value="1"/>
</dbReference>
<dbReference type="SMART" id="SM00882">
    <property type="entry name" value="CoA_trans"/>
    <property type="match status" value="1"/>
</dbReference>
<evidence type="ECO:0000313" key="2">
    <source>
        <dbReference type="EMBL" id="MBD2858335.1"/>
    </source>
</evidence>
<protein>
    <submittedName>
        <fullName evidence="2">CoA transferase subunit A</fullName>
    </submittedName>
</protein>